<organism evidence="1 2">
    <name type="scientific">Trichinella nativa</name>
    <dbReference type="NCBI Taxonomy" id="6335"/>
    <lineage>
        <taxon>Eukaryota</taxon>
        <taxon>Metazoa</taxon>
        <taxon>Ecdysozoa</taxon>
        <taxon>Nematoda</taxon>
        <taxon>Enoplea</taxon>
        <taxon>Dorylaimia</taxon>
        <taxon>Trichinellida</taxon>
        <taxon>Trichinellidae</taxon>
        <taxon>Trichinella</taxon>
    </lineage>
</organism>
<proteinExistence type="predicted"/>
<keyword evidence="2" id="KW-1185">Reference proteome</keyword>
<protein>
    <submittedName>
        <fullName evidence="1">Uncharacterized protein</fullName>
    </submittedName>
</protein>
<comment type="caution">
    <text evidence="1">The sequence shown here is derived from an EMBL/GenBank/DDBJ whole genome shotgun (WGS) entry which is preliminary data.</text>
</comment>
<accession>A0A0V1KYK1</accession>
<dbReference type="EMBL" id="JYDW01000194">
    <property type="protein sequence ID" value="KRZ52397.1"/>
    <property type="molecule type" value="Genomic_DNA"/>
</dbReference>
<gene>
    <name evidence="1" type="ORF">T02_5753</name>
</gene>
<evidence type="ECO:0000313" key="1">
    <source>
        <dbReference type="EMBL" id="KRZ52397.1"/>
    </source>
</evidence>
<dbReference type="AlphaFoldDB" id="A0A0V1KYK1"/>
<evidence type="ECO:0000313" key="2">
    <source>
        <dbReference type="Proteomes" id="UP000054721"/>
    </source>
</evidence>
<reference evidence="1 2" key="1">
    <citation type="submission" date="2015-05" db="EMBL/GenBank/DDBJ databases">
        <title>Evolution of Trichinella species and genotypes.</title>
        <authorList>
            <person name="Korhonen P.K."/>
            <person name="Edoardo P."/>
            <person name="Giuseppe L.R."/>
            <person name="Gasser R.B."/>
        </authorList>
    </citation>
    <scope>NUCLEOTIDE SEQUENCE [LARGE SCALE GENOMIC DNA]</scope>
    <source>
        <strain evidence="1">ISS10</strain>
    </source>
</reference>
<name>A0A0V1KYK1_9BILA</name>
<sequence>MQRSDNCNGPLPRAGSSASSTRLLARPSLFGDGPVLTGVSAVIDSVGAGRIFMMDQCPSGRGGICWVQNYSTSVPDHLERGSTVAGGVLILMVIDHSTFVFIANRSSSLNKADFHCLVLRCYTFADERRSYCGSTNSQVTQLCHQHSCRLSPVIHLEKNSVNPGYYLLERQ</sequence>
<dbReference type="Proteomes" id="UP000054721">
    <property type="component" value="Unassembled WGS sequence"/>
</dbReference>